<dbReference type="Proteomes" id="UP001052739">
    <property type="component" value="Unassembled WGS sequence"/>
</dbReference>
<sequence>MPTPRPRPGERAGGALAHLLLVVVLALGVFMMHSVGHPEGDPRAGTHTAAPAGAHAAESGATHGSAPLDEGHAPGSGMDMTTLCVAVLAGWLLAGLVRAALGRRPDWLVLLLARLTPALGPHAPPRRPPDLALLSVLRI</sequence>
<organism evidence="3 4">
    <name type="scientific">Streptomyces hydrogenans</name>
    <dbReference type="NCBI Taxonomy" id="1873719"/>
    <lineage>
        <taxon>Bacteria</taxon>
        <taxon>Bacillati</taxon>
        <taxon>Actinomycetota</taxon>
        <taxon>Actinomycetes</taxon>
        <taxon>Kitasatosporales</taxon>
        <taxon>Streptomycetaceae</taxon>
        <taxon>Streptomyces</taxon>
    </lineage>
</organism>
<keyword evidence="2" id="KW-1133">Transmembrane helix</keyword>
<keyword evidence="2" id="KW-0812">Transmembrane</keyword>
<evidence type="ECO:0000256" key="2">
    <source>
        <dbReference type="SAM" id="Phobius"/>
    </source>
</evidence>
<comment type="caution">
    <text evidence="3">The sequence shown here is derived from an EMBL/GenBank/DDBJ whole genome shotgun (WGS) entry which is preliminary data.</text>
</comment>
<feature type="compositionally biased region" description="Low complexity" evidence="1">
    <location>
        <begin position="45"/>
        <end position="66"/>
    </location>
</feature>
<evidence type="ECO:0000313" key="3">
    <source>
        <dbReference type="EMBL" id="GHI26117.1"/>
    </source>
</evidence>
<keyword evidence="4" id="KW-1185">Reference proteome</keyword>
<reference evidence="3" key="1">
    <citation type="submission" date="2024-05" db="EMBL/GenBank/DDBJ databases">
        <title>Whole genome shotgun sequence of Streptomyces hydrogenans NBRC 13475.</title>
        <authorList>
            <person name="Komaki H."/>
            <person name="Tamura T."/>
        </authorList>
    </citation>
    <scope>NUCLEOTIDE SEQUENCE</scope>
    <source>
        <strain evidence="3">NBRC 13475</strain>
    </source>
</reference>
<dbReference type="InterPro" id="IPR046151">
    <property type="entry name" value="DUF6153"/>
</dbReference>
<gene>
    <name evidence="3" type="ORF">Shyd_74880</name>
</gene>
<keyword evidence="2" id="KW-0472">Membrane</keyword>
<proteinExistence type="predicted"/>
<feature type="transmembrane region" description="Helical" evidence="2">
    <location>
        <begin position="80"/>
        <end position="101"/>
    </location>
</feature>
<evidence type="ECO:0000256" key="1">
    <source>
        <dbReference type="SAM" id="MobiDB-lite"/>
    </source>
</evidence>
<dbReference type="RefSeq" id="WP_190221553.1">
    <property type="nucleotide sequence ID" value="NZ_BNBS01000003.1"/>
</dbReference>
<feature type="transmembrane region" description="Helical" evidence="2">
    <location>
        <begin position="12"/>
        <end position="32"/>
    </location>
</feature>
<dbReference type="Pfam" id="PF19650">
    <property type="entry name" value="DUF6153"/>
    <property type="match status" value="1"/>
</dbReference>
<evidence type="ECO:0000313" key="4">
    <source>
        <dbReference type="Proteomes" id="UP001052739"/>
    </source>
</evidence>
<name>A0ABQ3PM84_9ACTN</name>
<accession>A0ABQ3PM84</accession>
<dbReference type="EMBL" id="BNDW01000102">
    <property type="protein sequence ID" value="GHI26117.1"/>
    <property type="molecule type" value="Genomic_DNA"/>
</dbReference>
<feature type="region of interest" description="Disordered" evidence="1">
    <location>
        <begin position="38"/>
        <end position="73"/>
    </location>
</feature>
<protein>
    <submittedName>
        <fullName evidence="3">Uncharacterized protein</fullName>
    </submittedName>
</protein>